<dbReference type="InterPro" id="IPR021932">
    <property type="entry name" value="DUF3545"/>
</dbReference>
<accession>A0A4P6P3Q6</accession>
<organism evidence="1 2">
    <name type="scientific">Litorilituus sediminis</name>
    <dbReference type="NCBI Taxonomy" id="718192"/>
    <lineage>
        <taxon>Bacteria</taxon>
        <taxon>Pseudomonadati</taxon>
        <taxon>Pseudomonadota</taxon>
        <taxon>Gammaproteobacteria</taxon>
        <taxon>Alteromonadales</taxon>
        <taxon>Colwelliaceae</taxon>
        <taxon>Litorilituus</taxon>
    </lineage>
</organism>
<protein>
    <submittedName>
        <fullName evidence="1">DUF3545 family protein</fullName>
    </submittedName>
</protein>
<reference evidence="1 2" key="1">
    <citation type="submission" date="2018-12" db="EMBL/GenBank/DDBJ databases">
        <title>Complete genome of Litorilituus sediminis.</title>
        <authorList>
            <person name="Liu A."/>
            <person name="Rong J."/>
        </authorList>
    </citation>
    <scope>NUCLEOTIDE SEQUENCE [LARGE SCALE GENOMIC DNA]</scope>
    <source>
        <strain evidence="1 2">JCM 17549</strain>
    </source>
</reference>
<dbReference type="KEGG" id="lsd:EMK97_09335"/>
<sequence>MANTSNVSNWDELNFLDSMEEFEQVAKHKGRSRKRKWREIESIKEKHRLKRELEEYEH</sequence>
<evidence type="ECO:0000313" key="2">
    <source>
        <dbReference type="Proteomes" id="UP000290244"/>
    </source>
</evidence>
<proteinExistence type="predicted"/>
<dbReference type="RefSeq" id="WP_130601534.1">
    <property type="nucleotide sequence ID" value="NZ_CP034759.1"/>
</dbReference>
<dbReference type="Proteomes" id="UP000290244">
    <property type="component" value="Chromosome"/>
</dbReference>
<keyword evidence="2" id="KW-1185">Reference proteome</keyword>
<evidence type="ECO:0000313" key="1">
    <source>
        <dbReference type="EMBL" id="QBG35904.1"/>
    </source>
</evidence>
<dbReference type="OrthoDB" id="5918741at2"/>
<gene>
    <name evidence="1" type="ORF">EMK97_09335</name>
</gene>
<dbReference type="AlphaFoldDB" id="A0A4P6P3Q6"/>
<name>A0A4P6P3Q6_9GAMM</name>
<dbReference type="EMBL" id="CP034759">
    <property type="protein sequence ID" value="QBG35904.1"/>
    <property type="molecule type" value="Genomic_DNA"/>
</dbReference>
<dbReference type="Pfam" id="PF12065">
    <property type="entry name" value="DUF3545"/>
    <property type="match status" value="1"/>
</dbReference>